<keyword evidence="2" id="KW-1015">Disulfide bond</keyword>
<feature type="domain" description="Pectinesterase inhibitor" evidence="5">
    <location>
        <begin position="27"/>
        <end position="170"/>
    </location>
</feature>
<evidence type="ECO:0000256" key="2">
    <source>
        <dbReference type="ARBA" id="ARBA00023157"/>
    </source>
</evidence>
<dbReference type="SUPFAM" id="SSF101148">
    <property type="entry name" value="Plant invertase/pectin methylesterase inhibitor"/>
    <property type="match status" value="1"/>
</dbReference>
<evidence type="ECO:0000256" key="1">
    <source>
        <dbReference type="ARBA" id="ARBA00022729"/>
    </source>
</evidence>
<dbReference type="InterPro" id="IPR035513">
    <property type="entry name" value="Invertase/methylesterase_inhib"/>
</dbReference>
<dbReference type="Pfam" id="PF04043">
    <property type="entry name" value="PMEI"/>
    <property type="match status" value="1"/>
</dbReference>
<dbReference type="SMART" id="SM00856">
    <property type="entry name" value="PMEI"/>
    <property type="match status" value="1"/>
</dbReference>
<dbReference type="EMBL" id="JADCNM010000005">
    <property type="protein sequence ID" value="KAG0482038.1"/>
    <property type="molecule type" value="Genomic_DNA"/>
</dbReference>
<dbReference type="InterPro" id="IPR006501">
    <property type="entry name" value="Pectinesterase_inhib_dom"/>
</dbReference>
<evidence type="ECO:0000256" key="4">
    <source>
        <dbReference type="SAM" id="SignalP"/>
    </source>
</evidence>
<keyword evidence="1 4" id="KW-0732">Signal</keyword>
<comment type="caution">
    <text evidence="7">The sequence shown here is derived from an EMBL/GenBank/DDBJ whole genome shotgun (WGS) entry which is preliminary data.</text>
</comment>
<feature type="chain" id="PRO_5033642973" description="Pectinesterase inhibitor domain-containing protein" evidence="4">
    <location>
        <begin position="28"/>
        <end position="177"/>
    </location>
</feature>
<reference evidence="7 8" key="1">
    <citation type="journal article" date="2020" name="Nat. Food">
        <title>A phased Vanilla planifolia genome enables genetic improvement of flavour and production.</title>
        <authorList>
            <person name="Hasing T."/>
            <person name="Tang H."/>
            <person name="Brym M."/>
            <person name="Khazi F."/>
            <person name="Huang T."/>
            <person name="Chambers A.H."/>
        </authorList>
    </citation>
    <scope>NUCLEOTIDE SEQUENCE [LARGE SCALE GENOMIC DNA]</scope>
    <source>
        <tissue evidence="7">Leaf</tissue>
    </source>
</reference>
<evidence type="ECO:0000256" key="3">
    <source>
        <dbReference type="ARBA" id="ARBA00038471"/>
    </source>
</evidence>
<feature type="signal peptide" evidence="4">
    <location>
        <begin position="1"/>
        <end position="27"/>
    </location>
</feature>
<dbReference type="NCBIfam" id="TIGR01614">
    <property type="entry name" value="PME_inhib"/>
    <property type="match status" value="1"/>
</dbReference>
<sequence>MTTTASATLVPLLSTVLLLLLFQRCHGDLAFLTSQCQQTHYFDYCMAAMQTDSRSIIVKTTAEILSVSIDIAIRRTTVVARLMVDKARRSPGGREANALNRCSQIYSSAIANLRNARNEAGRENYGAVYDRVKEGSAAPGKCDAALAFVNVPLRAKNDDERNLFGVVLDFADLMNES</sequence>
<gene>
    <name evidence="6" type="ORF">HPP92_010122</name>
    <name evidence="7" type="ORF">HPP92_010128</name>
</gene>
<protein>
    <recommendedName>
        <fullName evidence="5">Pectinesterase inhibitor domain-containing protein</fullName>
    </recommendedName>
</protein>
<dbReference type="Proteomes" id="UP000639772">
    <property type="component" value="Unassembled WGS sequence"/>
</dbReference>
<organism evidence="7 8">
    <name type="scientific">Vanilla planifolia</name>
    <name type="common">Vanilla</name>
    <dbReference type="NCBI Taxonomy" id="51239"/>
    <lineage>
        <taxon>Eukaryota</taxon>
        <taxon>Viridiplantae</taxon>
        <taxon>Streptophyta</taxon>
        <taxon>Embryophyta</taxon>
        <taxon>Tracheophyta</taxon>
        <taxon>Spermatophyta</taxon>
        <taxon>Magnoliopsida</taxon>
        <taxon>Liliopsida</taxon>
        <taxon>Asparagales</taxon>
        <taxon>Orchidaceae</taxon>
        <taxon>Vanilloideae</taxon>
        <taxon>Vanilleae</taxon>
        <taxon>Vanilla</taxon>
    </lineage>
</organism>
<proteinExistence type="inferred from homology"/>
<accession>A0A835R0A8</accession>
<dbReference type="PANTHER" id="PTHR35357:SF8">
    <property type="entry name" value="OS01G0111000 PROTEIN"/>
    <property type="match status" value="1"/>
</dbReference>
<evidence type="ECO:0000313" key="8">
    <source>
        <dbReference type="Proteomes" id="UP000639772"/>
    </source>
</evidence>
<comment type="similarity">
    <text evidence="3">Belongs to the PMEI family.</text>
</comment>
<evidence type="ECO:0000259" key="5">
    <source>
        <dbReference type="SMART" id="SM00856"/>
    </source>
</evidence>
<dbReference type="Gene3D" id="1.20.140.40">
    <property type="entry name" value="Invertase/pectin methylesterase inhibitor family protein"/>
    <property type="match status" value="1"/>
</dbReference>
<evidence type="ECO:0000313" key="6">
    <source>
        <dbReference type="EMBL" id="KAG0482038.1"/>
    </source>
</evidence>
<evidence type="ECO:0000313" key="7">
    <source>
        <dbReference type="EMBL" id="KAG0482044.1"/>
    </source>
</evidence>
<dbReference type="GO" id="GO:0004857">
    <property type="term" value="F:enzyme inhibitor activity"/>
    <property type="evidence" value="ECO:0007669"/>
    <property type="project" value="InterPro"/>
</dbReference>
<dbReference type="AlphaFoldDB" id="A0A835R0A8"/>
<dbReference type="EMBL" id="JADCNM010000005">
    <property type="protein sequence ID" value="KAG0482044.1"/>
    <property type="molecule type" value="Genomic_DNA"/>
</dbReference>
<dbReference type="PANTHER" id="PTHR35357">
    <property type="entry name" value="OS02G0537100 PROTEIN"/>
    <property type="match status" value="1"/>
</dbReference>
<dbReference type="OrthoDB" id="764172at2759"/>
<name>A0A835R0A8_VANPL</name>